<dbReference type="GO" id="GO:0007218">
    <property type="term" value="P:neuropeptide signaling pathway"/>
    <property type="evidence" value="ECO:0007669"/>
    <property type="project" value="UniProtKB-KW"/>
</dbReference>
<dbReference type="GO" id="GO:0005615">
    <property type="term" value="C:extracellular space"/>
    <property type="evidence" value="ECO:0007669"/>
    <property type="project" value="TreeGrafter"/>
</dbReference>
<evidence type="ECO:0000313" key="3">
    <source>
        <dbReference type="Proteomes" id="UP001652621"/>
    </source>
</evidence>
<evidence type="ECO:0000256" key="1">
    <source>
        <dbReference type="SAM" id="SignalP"/>
    </source>
</evidence>
<accession>A0A1I8MDZ1</accession>
<dbReference type="AlphaFoldDB" id="A0A1I8MDZ1"/>
<protein>
    <submittedName>
        <fullName evidence="4 5">Neuropeptide CCHamide-2</fullName>
    </submittedName>
</protein>
<feature type="signal peptide" evidence="1">
    <location>
        <begin position="1"/>
        <end position="24"/>
    </location>
</feature>
<dbReference type="EnsemblMetazoa" id="MDOA003909-RA">
    <property type="protein sequence ID" value="MDOA003909-PA"/>
    <property type="gene ID" value="MDOA003909"/>
</dbReference>
<organism evidence="2">
    <name type="scientific">Musca domestica</name>
    <name type="common">House fly</name>
    <dbReference type="NCBI Taxonomy" id="7370"/>
    <lineage>
        <taxon>Eukaryota</taxon>
        <taxon>Metazoa</taxon>
        <taxon>Ecdysozoa</taxon>
        <taxon>Arthropoda</taxon>
        <taxon>Hexapoda</taxon>
        <taxon>Insecta</taxon>
        <taxon>Pterygota</taxon>
        <taxon>Neoptera</taxon>
        <taxon>Endopterygota</taxon>
        <taxon>Diptera</taxon>
        <taxon>Brachycera</taxon>
        <taxon>Muscomorpha</taxon>
        <taxon>Muscoidea</taxon>
        <taxon>Muscidae</taxon>
        <taxon>Musca</taxon>
    </lineage>
</organism>
<reference evidence="4 5" key="2">
    <citation type="submission" date="2025-04" db="UniProtKB">
        <authorList>
            <consortium name="RefSeq"/>
        </authorList>
    </citation>
    <scope>IDENTIFICATION</scope>
    <source>
        <strain evidence="4 5">Aabys</strain>
    </source>
</reference>
<dbReference type="InterPro" id="IPR037729">
    <property type="entry name" value="CCHa1/2"/>
</dbReference>
<dbReference type="VEuPathDB" id="VectorBase:MDOA003909"/>
<dbReference type="Proteomes" id="UP001652621">
    <property type="component" value="Unplaced"/>
</dbReference>
<evidence type="ECO:0000313" key="5">
    <source>
        <dbReference type="RefSeq" id="XP_011291281.1"/>
    </source>
</evidence>
<dbReference type="RefSeq" id="XP_011291281.1">
    <property type="nucleotide sequence ID" value="XM_011292979.2"/>
</dbReference>
<proteinExistence type="predicted"/>
<reference evidence="2" key="1">
    <citation type="submission" date="2020-05" db="UniProtKB">
        <authorList>
            <consortium name="EnsemblMetazoa"/>
        </authorList>
    </citation>
    <scope>IDENTIFICATION</scope>
    <source>
        <strain evidence="2">Aabys</strain>
    </source>
</reference>
<keyword evidence="1" id="KW-0732">Signal</keyword>
<gene>
    <name evidence="2" type="primary">101888121</name>
    <name evidence="4 5" type="synonym">LOC101888121</name>
</gene>
<dbReference type="PANTHER" id="PTHR35980:SF1">
    <property type="entry name" value="NEUROPEPTIDE CCHAMIDE-1-RELATED"/>
    <property type="match status" value="1"/>
</dbReference>
<dbReference type="PANTHER" id="PTHR35980">
    <property type="entry name" value="NEUROPEPTIDE CCHAMIDE-1-RELATED"/>
    <property type="match status" value="1"/>
</dbReference>
<dbReference type="KEGG" id="mde:101888121"/>
<keyword evidence="3" id="KW-1185">Reference proteome</keyword>
<sequence>MKLSISFFLVVICTMCLAAQQSQAKKGCNAYGYACYGGHGKRSLHSQMPDMATGIDLQNEPSQQQQQQQLQLQLQHHTNPMLQMYPSEANTMLLDADLEAYPRYRLIKMMKSWFGNTHRRPVAEHNADSDYPISDDFFNRENNINTNNNSY</sequence>
<dbReference type="GO" id="GO:0005184">
    <property type="term" value="F:neuropeptide hormone activity"/>
    <property type="evidence" value="ECO:0007669"/>
    <property type="project" value="InterPro"/>
</dbReference>
<evidence type="ECO:0000313" key="4">
    <source>
        <dbReference type="RefSeq" id="XP_005180582.1"/>
    </source>
</evidence>
<keyword evidence="4 5" id="KW-0527">Neuropeptide</keyword>
<dbReference type="EnsemblMetazoa" id="MDOA003909-RB">
    <property type="protein sequence ID" value="MDOA003909-PB"/>
    <property type="gene ID" value="MDOA003909"/>
</dbReference>
<name>A0A1I8MDZ1_MUSDO</name>
<dbReference type="OrthoDB" id="6366777at2759"/>
<feature type="chain" id="PRO_5014271563" evidence="1">
    <location>
        <begin position="25"/>
        <end position="151"/>
    </location>
</feature>
<evidence type="ECO:0000313" key="2">
    <source>
        <dbReference type="EnsemblMetazoa" id="MDOA003909-PB"/>
    </source>
</evidence>
<dbReference type="VEuPathDB" id="VectorBase:MDOMA2_002425"/>
<dbReference type="RefSeq" id="XP_005180582.1">
    <property type="nucleotide sequence ID" value="XM_005180525.3"/>
</dbReference>